<feature type="domain" description="R3H" evidence="1">
    <location>
        <begin position="92"/>
        <end position="158"/>
    </location>
</feature>
<keyword evidence="3" id="KW-1185">Reference proteome</keyword>
<dbReference type="InterPro" id="IPR015946">
    <property type="entry name" value="KH_dom-like_a/b"/>
</dbReference>
<accession>A0A8A4TUS2</accession>
<dbReference type="InterPro" id="IPR039247">
    <property type="entry name" value="KhpB"/>
</dbReference>
<dbReference type="Gene3D" id="3.30.1370.50">
    <property type="entry name" value="R3H-like domain"/>
    <property type="match status" value="1"/>
</dbReference>
<reference evidence="2" key="1">
    <citation type="submission" date="2021-03" db="EMBL/GenBank/DDBJ databases">
        <title>Acanthopleuribacteraceae sp. M133.</title>
        <authorList>
            <person name="Wang G."/>
        </authorList>
    </citation>
    <scope>NUCLEOTIDE SEQUENCE</scope>
    <source>
        <strain evidence="2">M133</strain>
    </source>
</reference>
<dbReference type="RefSeq" id="WP_237383801.1">
    <property type="nucleotide sequence ID" value="NZ_CP071793.1"/>
</dbReference>
<organism evidence="2 3">
    <name type="scientific">Sulfidibacter corallicola</name>
    <dbReference type="NCBI Taxonomy" id="2818388"/>
    <lineage>
        <taxon>Bacteria</taxon>
        <taxon>Pseudomonadati</taxon>
        <taxon>Acidobacteriota</taxon>
        <taxon>Holophagae</taxon>
        <taxon>Acanthopleuribacterales</taxon>
        <taxon>Acanthopleuribacteraceae</taxon>
        <taxon>Sulfidibacter</taxon>
    </lineage>
</organism>
<protein>
    <recommendedName>
        <fullName evidence="1">R3H domain-containing protein</fullName>
    </recommendedName>
</protein>
<dbReference type="SMART" id="SM00393">
    <property type="entry name" value="R3H"/>
    <property type="match status" value="1"/>
</dbReference>
<sequence length="167" mass="19084">MTESIQMASAEVELLESTLRGLLEQLELTVELETEISENAVYFNIVGDDQEYFQHNRGELLRDMTYLLHTLHRKAFPESENDVKVDAGNLVRDKERELCDMAMSAAQRAMDTGKEVLMAPLNPYERRIVHMALQEHDHLETESMGEGHLKRIAIRQVNTSEVAADEV</sequence>
<evidence type="ECO:0000313" key="2">
    <source>
        <dbReference type="EMBL" id="QTD53699.1"/>
    </source>
</evidence>
<gene>
    <name evidence="2" type="ORF">J3U87_14695</name>
</gene>
<dbReference type="Pfam" id="PF01424">
    <property type="entry name" value="R3H"/>
    <property type="match status" value="1"/>
</dbReference>
<dbReference type="KEGG" id="scor:J3U87_14695"/>
<dbReference type="Proteomes" id="UP000663929">
    <property type="component" value="Chromosome"/>
</dbReference>
<dbReference type="SUPFAM" id="SSF82708">
    <property type="entry name" value="R3H domain"/>
    <property type="match status" value="1"/>
</dbReference>
<dbReference type="PROSITE" id="PS51061">
    <property type="entry name" value="R3H"/>
    <property type="match status" value="1"/>
</dbReference>
<evidence type="ECO:0000259" key="1">
    <source>
        <dbReference type="PROSITE" id="PS51061"/>
    </source>
</evidence>
<dbReference type="InterPro" id="IPR034079">
    <property type="entry name" value="R3H_KhpB"/>
</dbReference>
<dbReference type="AlphaFoldDB" id="A0A8A4TUS2"/>
<proteinExistence type="predicted"/>
<dbReference type="PANTHER" id="PTHR35800">
    <property type="entry name" value="PROTEIN JAG"/>
    <property type="match status" value="1"/>
</dbReference>
<dbReference type="InterPro" id="IPR036867">
    <property type="entry name" value="R3H_dom_sf"/>
</dbReference>
<dbReference type="CDD" id="cd02644">
    <property type="entry name" value="R3H_jag"/>
    <property type="match status" value="1"/>
</dbReference>
<dbReference type="Gene3D" id="3.30.300.20">
    <property type="match status" value="1"/>
</dbReference>
<dbReference type="EMBL" id="CP071793">
    <property type="protein sequence ID" value="QTD53699.1"/>
    <property type="molecule type" value="Genomic_DNA"/>
</dbReference>
<dbReference type="GO" id="GO:0003723">
    <property type="term" value="F:RNA binding"/>
    <property type="evidence" value="ECO:0007669"/>
    <property type="project" value="InterPro"/>
</dbReference>
<dbReference type="InterPro" id="IPR001374">
    <property type="entry name" value="R3H_dom"/>
</dbReference>
<dbReference type="PANTHER" id="PTHR35800:SF1">
    <property type="entry name" value="RNA-BINDING PROTEIN KHPB"/>
    <property type="match status" value="1"/>
</dbReference>
<evidence type="ECO:0000313" key="3">
    <source>
        <dbReference type="Proteomes" id="UP000663929"/>
    </source>
</evidence>
<name>A0A8A4TUS2_SULCO</name>